<evidence type="ECO:0000313" key="2">
    <source>
        <dbReference type="EMBL" id="GAW09992.1"/>
    </source>
</evidence>
<organism evidence="2 3">
    <name type="scientific">Lentinula edodes</name>
    <name type="common">Shiitake mushroom</name>
    <name type="synonym">Lentinus edodes</name>
    <dbReference type="NCBI Taxonomy" id="5353"/>
    <lineage>
        <taxon>Eukaryota</taxon>
        <taxon>Fungi</taxon>
        <taxon>Dikarya</taxon>
        <taxon>Basidiomycota</taxon>
        <taxon>Agaricomycotina</taxon>
        <taxon>Agaricomycetes</taxon>
        <taxon>Agaricomycetidae</taxon>
        <taxon>Agaricales</taxon>
        <taxon>Marasmiineae</taxon>
        <taxon>Omphalotaceae</taxon>
        <taxon>Lentinula</taxon>
    </lineage>
</organism>
<dbReference type="AlphaFoldDB" id="A0A1Q3ES38"/>
<reference evidence="2 3" key="1">
    <citation type="submission" date="2016-08" db="EMBL/GenBank/DDBJ databases">
        <authorList>
            <consortium name="Lentinula edodes genome sequencing consortium"/>
            <person name="Sakamoto Y."/>
            <person name="Nakade K."/>
            <person name="Sato S."/>
            <person name="Yoshida Y."/>
            <person name="Miyazaki K."/>
            <person name="Natsume S."/>
            <person name="Konno N."/>
        </authorList>
    </citation>
    <scope>NUCLEOTIDE SEQUENCE [LARGE SCALE GENOMIC DNA]</scope>
    <source>
        <strain evidence="2 3">NBRC 111202</strain>
    </source>
</reference>
<keyword evidence="1" id="KW-0812">Transmembrane</keyword>
<accession>A0A1Q3ES38</accession>
<keyword evidence="1" id="KW-0472">Membrane</keyword>
<feature type="transmembrane region" description="Helical" evidence="1">
    <location>
        <begin position="35"/>
        <end position="55"/>
    </location>
</feature>
<dbReference type="EMBL" id="BDGU01001498">
    <property type="protein sequence ID" value="GAW09992.1"/>
    <property type="molecule type" value="Genomic_DNA"/>
</dbReference>
<dbReference type="Proteomes" id="UP000188533">
    <property type="component" value="Unassembled WGS sequence"/>
</dbReference>
<comment type="caution">
    <text evidence="2">The sequence shown here is derived from an EMBL/GenBank/DDBJ whole genome shotgun (WGS) entry which is preliminary data.</text>
</comment>
<proteinExistence type="predicted"/>
<name>A0A1Q3ES38_LENED</name>
<evidence type="ECO:0000313" key="3">
    <source>
        <dbReference type="Proteomes" id="UP000188533"/>
    </source>
</evidence>
<keyword evidence="3" id="KW-1185">Reference proteome</keyword>
<protein>
    <submittedName>
        <fullName evidence="2">Uncharacterized protein</fullName>
    </submittedName>
</protein>
<sequence length="88" mass="10498">MFQTAPNRFPRLYNTLGSISNHRRVLYIDDVLKEILAYIGGFRCAHYIIYLYFVLFSSTRRRISNTDVLKYFYRPSYNLKSAFHMDSA</sequence>
<evidence type="ECO:0000256" key="1">
    <source>
        <dbReference type="SAM" id="Phobius"/>
    </source>
</evidence>
<reference evidence="2 3" key="2">
    <citation type="submission" date="2017-02" db="EMBL/GenBank/DDBJ databases">
        <title>A genome survey and senescence transcriptome analysis in Lentinula edodes.</title>
        <authorList>
            <person name="Sakamoto Y."/>
            <person name="Nakade K."/>
            <person name="Sato S."/>
            <person name="Yoshida Y."/>
            <person name="Miyazaki K."/>
            <person name="Natsume S."/>
            <person name="Konno N."/>
        </authorList>
    </citation>
    <scope>NUCLEOTIDE SEQUENCE [LARGE SCALE GENOMIC DNA]</scope>
    <source>
        <strain evidence="2 3">NBRC 111202</strain>
    </source>
</reference>
<gene>
    <name evidence="2" type="ORF">LENED_012214</name>
</gene>
<keyword evidence="1" id="KW-1133">Transmembrane helix</keyword>